<dbReference type="PIRSF" id="PIRSF006443">
    <property type="entry name" value="MoaB"/>
    <property type="match status" value="1"/>
</dbReference>
<dbReference type="SUPFAM" id="SSF53218">
    <property type="entry name" value="Molybdenum cofactor biosynthesis proteins"/>
    <property type="match status" value="1"/>
</dbReference>
<dbReference type="InterPro" id="IPR012245">
    <property type="entry name" value="MoaB"/>
</dbReference>
<dbReference type="InterPro" id="IPR036425">
    <property type="entry name" value="MoaB/Mog-like_dom_sf"/>
</dbReference>
<accession>A0AAX4NDG4</accession>
<dbReference type="Gene3D" id="3.40.980.10">
    <property type="entry name" value="MoaB/Mog-like domain"/>
    <property type="match status" value="1"/>
</dbReference>
<dbReference type="AlphaFoldDB" id="A0AAX4NDG4"/>
<reference evidence="2 3" key="1">
    <citation type="submission" date="2023-09" db="EMBL/GenBank/DDBJ databases">
        <authorList>
            <person name="Golyshina O.V."/>
            <person name="Lunev E.A."/>
            <person name="Bargiela R."/>
            <person name="Gaines M.C."/>
            <person name="Daum B."/>
            <person name="Bale N.J."/>
            <person name="Koenen M."/>
            <person name="Sinninghe Damst J.S."/>
            <person name="Yakimov M."/>
            <person name="Golyshin P.N."/>
        </authorList>
    </citation>
    <scope>NUCLEOTIDE SEQUENCE [LARGE SCALE GENOMIC DNA]</scope>
    <source>
        <strain evidence="2 3">M1</strain>
    </source>
</reference>
<organism evidence="2 3">
    <name type="scientific">Oxyplasma meridianum</name>
    <dbReference type="NCBI Taxonomy" id="3073602"/>
    <lineage>
        <taxon>Archaea</taxon>
        <taxon>Methanobacteriati</taxon>
        <taxon>Thermoplasmatota</taxon>
        <taxon>Thermoplasmata</taxon>
        <taxon>Thermoplasmatales</taxon>
        <taxon>Thermoplasmataceae</taxon>
        <taxon>Oxyplasma</taxon>
    </lineage>
</organism>
<dbReference type="GO" id="GO:0006777">
    <property type="term" value="P:Mo-molybdopterin cofactor biosynthetic process"/>
    <property type="evidence" value="ECO:0007669"/>
    <property type="project" value="InterPro"/>
</dbReference>
<gene>
    <name evidence="2" type="ORF">OXIME_000075</name>
</gene>
<evidence type="ECO:0000313" key="2">
    <source>
        <dbReference type="EMBL" id="WYX99543.1"/>
    </source>
</evidence>
<keyword evidence="3" id="KW-1185">Reference proteome</keyword>
<dbReference type="PANTHER" id="PTHR43232">
    <property type="entry name" value="MOLYBDENUM COFACTOR BIOSYNTHESIS PROTEIN B"/>
    <property type="match status" value="1"/>
</dbReference>
<evidence type="ECO:0000313" key="3">
    <source>
        <dbReference type="Proteomes" id="UP001451606"/>
    </source>
</evidence>
<name>A0AAX4NDG4_9ARCH</name>
<sequence>MVHKDIHIKDLSYLLVTVSTTRTFENDETGKLMQSLFEAKGRKCKRSIVRDDMAEILKAFTDNFREFDVFVYSGGTGLTEYDMTANVMRKQCDREIKGFGETFRRLSYEMSGPLTILSDASLFIINKKLVYVVPGSPDAQKIANDLILSISDHAYSEMHRK</sequence>
<evidence type="ECO:0000259" key="1">
    <source>
        <dbReference type="SMART" id="SM00852"/>
    </source>
</evidence>
<dbReference type="KEGG" id="omr:OXIME_000075"/>
<dbReference type="Proteomes" id="UP001451606">
    <property type="component" value="Chromosome"/>
</dbReference>
<proteinExistence type="predicted"/>
<dbReference type="Pfam" id="PF00994">
    <property type="entry name" value="MoCF_biosynth"/>
    <property type="match status" value="1"/>
</dbReference>
<dbReference type="InterPro" id="IPR001453">
    <property type="entry name" value="MoaB/Mog_dom"/>
</dbReference>
<dbReference type="EMBL" id="CP133772">
    <property type="protein sequence ID" value="WYX99543.1"/>
    <property type="molecule type" value="Genomic_DNA"/>
</dbReference>
<protein>
    <submittedName>
        <fullName evidence="2">Molybdopterin-binding protein</fullName>
    </submittedName>
</protein>
<dbReference type="CDD" id="cd00886">
    <property type="entry name" value="MogA_MoaB"/>
    <property type="match status" value="1"/>
</dbReference>
<feature type="domain" description="MoaB/Mog" evidence="1">
    <location>
        <begin position="14"/>
        <end position="154"/>
    </location>
</feature>
<dbReference type="RefSeq" id="WP_393971516.1">
    <property type="nucleotide sequence ID" value="NZ_CP133772.1"/>
</dbReference>
<dbReference type="PANTHER" id="PTHR43232:SF2">
    <property type="entry name" value="MOLYBDENUM COFACTOR BIOSYNTHESIS PROTEIN B"/>
    <property type="match status" value="1"/>
</dbReference>
<dbReference type="SMART" id="SM00852">
    <property type="entry name" value="MoCF_biosynth"/>
    <property type="match status" value="1"/>
</dbReference>
<dbReference type="GeneID" id="95966799"/>
<dbReference type="GO" id="GO:0005829">
    <property type="term" value="C:cytosol"/>
    <property type="evidence" value="ECO:0007669"/>
    <property type="project" value="TreeGrafter"/>
</dbReference>